<accession>A0A8C9ADZ1</accession>
<dbReference type="AlphaFoldDB" id="A0A8C9ADZ1"/>
<evidence type="ECO:0000313" key="1">
    <source>
        <dbReference type="Ensembl" id="ENSPSMP00000027849.1"/>
    </source>
</evidence>
<dbReference type="Ensembl" id="ENSPSMT00000032191.1">
    <property type="protein sequence ID" value="ENSPSMP00000027849.1"/>
    <property type="gene ID" value="ENSPSMG00000019418.1"/>
</dbReference>
<protein>
    <submittedName>
        <fullName evidence="1">Uncharacterized protein</fullName>
    </submittedName>
</protein>
<evidence type="ECO:0000313" key="2">
    <source>
        <dbReference type="Proteomes" id="UP000694414"/>
    </source>
</evidence>
<dbReference type="Proteomes" id="UP000694414">
    <property type="component" value="Unplaced"/>
</dbReference>
<reference evidence="1" key="2">
    <citation type="submission" date="2025-09" db="UniProtKB">
        <authorList>
            <consortium name="Ensembl"/>
        </authorList>
    </citation>
    <scope>IDENTIFICATION</scope>
</reference>
<sequence length="72" mass="8125">SAHLSKCKPDLDTPSLGNFPSNLTSIFHIISCVPVSYVTYPAGDFSIGYFTFLHFAFLFCKRSVQINSVKYW</sequence>
<organism evidence="1 2">
    <name type="scientific">Prolemur simus</name>
    <name type="common">Greater bamboo lemur</name>
    <name type="synonym">Hapalemur simus</name>
    <dbReference type="NCBI Taxonomy" id="1328070"/>
    <lineage>
        <taxon>Eukaryota</taxon>
        <taxon>Metazoa</taxon>
        <taxon>Chordata</taxon>
        <taxon>Craniata</taxon>
        <taxon>Vertebrata</taxon>
        <taxon>Euteleostomi</taxon>
        <taxon>Mammalia</taxon>
        <taxon>Eutheria</taxon>
        <taxon>Euarchontoglires</taxon>
        <taxon>Primates</taxon>
        <taxon>Strepsirrhini</taxon>
        <taxon>Lemuriformes</taxon>
        <taxon>Lemuridae</taxon>
        <taxon>Prolemur</taxon>
    </lineage>
</organism>
<keyword evidence="2" id="KW-1185">Reference proteome</keyword>
<name>A0A8C9ADZ1_PROSS</name>
<reference evidence="1" key="1">
    <citation type="submission" date="2025-08" db="UniProtKB">
        <authorList>
            <consortium name="Ensembl"/>
        </authorList>
    </citation>
    <scope>IDENTIFICATION</scope>
</reference>
<dbReference type="GeneTree" id="ENSGT00910000148146"/>
<proteinExistence type="predicted"/>